<comment type="caution">
    <text evidence="2">The sequence shown here is derived from an EMBL/GenBank/DDBJ whole genome shotgun (WGS) entry which is preliminary data.</text>
</comment>
<evidence type="ECO:0000313" key="2">
    <source>
        <dbReference type="EMBL" id="KAG7164747.1"/>
    </source>
</evidence>
<evidence type="ECO:0000313" key="3">
    <source>
        <dbReference type="Proteomes" id="UP000747542"/>
    </source>
</evidence>
<accession>A0A8J5JUV1</accession>
<reference evidence="2" key="1">
    <citation type="journal article" date="2021" name="Sci. Adv.">
        <title>The American lobster genome reveals insights on longevity, neural, and immune adaptations.</title>
        <authorList>
            <person name="Polinski J.M."/>
            <person name="Zimin A.V."/>
            <person name="Clark K.F."/>
            <person name="Kohn A.B."/>
            <person name="Sadowski N."/>
            <person name="Timp W."/>
            <person name="Ptitsyn A."/>
            <person name="Khanna P."/>
            <person name="Romanova D.Y."/>
            <person name="Williams P."/>
            <person name="Greenwood S.J."/>
            <person name="Moroz L.L."/>
            <person name="Walt D.R."/>
            <person name="Bodnar A.G."/>
        </authorList>
    </citation>
    <scope>NUCLEOTIDE SEQUENCE</scope>
    <source>
        <strain evidence="2">GMGI-L3</strain>
    </source>
</reference>
<name>A0A8J5JUV1_HOMAM</name>
<dbReference type="Proteomes" id="UP000747542">
    <property type="component" value="Unassembled WGS sequence"/>
</dbReference>
<organism evidence="2 3">
    <name type="scientific">Homarus americanus</name>
    <name type="common">American lobster</name>
    <dbReference type="NCBI Taxonomy" id="6706"/>
    <lineage>
        <taxon>Eukaryota</taxon>
        <taxon>Metazoa</taxon>
        <taxon>Ecdysozoa</taxon>
        <taxon>Arthropoda</taxon>
        <taxon>Crustacea</taxon>
        <taxon>Multicrustacea</taxon>
        <taxon>Malacostraca</taxon>
        <taxon>Eumalacostraca</taxon>
        <taxon>Eucarida</taxon>
        <taxon>Decapoda</taxon>
        <taxon>Pleocyemata</taxon>
        <taxon>Astacidea</taxon>
        <taxon>Nephropoidea</taxon>
        <taxon>Nephropidae</taxon>
        <taxon>Homarus</taxon>
    </lineage>
</organism>
<gene>
    <name evidence="2" type="ORF">Hamer_G005160</name>
</gene>
<keyword evidence="3" id="KW-1185">Reference proteome</keyword>
<feature type="compositionally biased region" description="Basic and acidic residues" evidence="1">
    <location>
        <begin position="29"/>
        <end position="76"/>
    </location>
</feature>
<feature type="compositionally biased region" description="Polar residues" evidence="1">
    <location>
        <begin position="95"/>
        <end position="104"/>
    </location>
</feature>
<feature type="non-terminal residue" evidence="2">
    <location>
        <position position="1"/>
    </location>
</feature>
<feature type="region of interest" description="Disordered" evidence="1">
    <location>
        <begin position="1"/>
        <end position="110"/>
    </location>
</feature>
<evidence type="ECO:0000256" key="1">
    <source>
        <dbReference type="SAM" id="MobiDB-lite"/>
    </source>
</evidence>
<proteinExistence type="predicted"/>
<sequence>SVVDESDKLPFPNDENEFNLPEVEFSDLLDERSKPDIKEDNKDEKEIRARGRPPKKDPDKDYKDEGVRRERARELRDDDDDTPRKPGKRGRDSKPSSPAHTPTSNKRRRN</sequence>
<protein>
    <submittedName>
        <fullName evidence="2">Putative MRG/MORF4L-binding protein-like</fullName>
    </submittedName>
</protein>
<dbReference type="EMBL" id="JAHLQT010024959">
    <property type="protein sequence ID" value="KAG7164747.1"/>
    <property type="molecule type" value="Genomic_DNA"/>
</dbReference>
<dbReference type="AlphaFoldDB" id="A0A8J5JUV1"/>